<evidence type="ECO:0000313" key="2">
    <source>
        <dbReference type="Proteomes" id="UP000824469"/>
    </source>
</evidence>
<dbReference type="Gene3D" id="1.20.1280.50">
    <property type="match status" value="1"/>
</dbReference>
<dbReference type="EMBL" id="JAHRHJ020000004">
    <property type="protein sequence ID" value="KAH9317524.1"/>
    <property type="molecule type" value="Genomic_DNA"/>
</dbReference>
<dbReference type="Proteomes" id="UP000824469">
    <property type="component" value="Unassembled WGS sequence"/>
</dbReference>
<dbReference type="PANTHER" id="PTHR33736:SF12">
    <property type="entry name" value="F-BOX DOMAIN-CONTAINING PROTEIN"/>
    <property type="match status" value="1"/>
</dbReference>
<dbReference type="PANTHER" id="PTHR33736">
    <property type="entry name" value="F-BOX PROTEIN-RELATED"/>
    <property type="match status" value="1"/>
</dbReference>
<dbReference type="InterPro" id="IPR045283">
    <property type="entry name" value="AT3G44326-like"/>
</dbReference>
<protein>
    <recommendedName>
        <fullName evidence="3">F-box protein</fullName>
    </recommendedName>
</protein>
<comment type="caution">
    <text evidence="1">The sequence shown here is derived from an EMBL/GenBank/DDBJ whole genome shotgun (WGS) entry which is preliminary data.</text>
</comment>
<keyword evidence="2" id="KW-1185">Reference proteome</keyword>
<reference evidence="1 2" key="1">
    <citation type="journal article" date="2021" name="Nat. Plants">
        <title>The Taxus genome provides insights into paclitaxel biosynthesis.</title>
        <authorList>
            <person name="Xiong X."/>
            <person name="Gou J."/>
            <person name="Liao Q."/>
            <person name="Li Y."/>
            <person name="Zhou Q."/>
            <person name="Bi G."/>
            <person name="Li C."/>
            <person name="Du R."/>
            <person name="Wang X."/>
            <person name="Sun T."/>
            <person name="Guo L."/>
            <person name="Liang H."/>
            <person name="Lu P."/>
            <person name="Wu Y."/>
            <person name="Zhang Z."/>
            <person name="Ro D.K."/>
            <person name="Shang Y."/>
            <person name="Huang S."/>
            <person name="Yan J."/>
        </authorList>
    </citation>
    <scope>NUCLEOTIDE SEQUENCE [LARGE SCALE GENOMIC DNA]</scope>
    <source>
        <strain evidence="1">Ta-2019</strain>
    </source>
</reference>
<dbReference type="InterPro" id="IPR036047">
    <property type="entry name" value="F-box-like_dom_sf"/>
</dbReference>
<name>A0AA38LA85_TAXCH</name>
<dbReference type="AlphaFoldDB" id="A0AA38LA85"/>
<accession>A0AA38LA85</accession>
<organism evidence="1 2">
    <name type="scientific">Taxus chinensis</name>
    <name type="common">Chinese yew</name>
    <name type="synonym">Taxus wallichiana var. chinensis</name>
    <dbReference type="NCBI Taxonomy" id="29808"/>
    <lineage>
        <taxon>Eukaryota</taxon>
        <taxon>Viridiplantae</taxon>
        <taxon>Streptophyta</taxon>
        <taxon>Embryophyta</taxon>
        <taxon>Tracheophyta</taxon>
        <taxon>Spermatophyta</taxon>
        <taxon>Pinopsida</taxon>
        <taxon>Pinidae</taxon>
        <taxon>Conifers II</taxon>
        <taxon>Cupressales</taxon>
        <taxon>Taxaceae</taxon>
        <taxon>Taxus</taxon>
    </lineage>
</organism>
<proteinExistence type="predicted"/>
<sequence>MSILNSDIIAEILKRVDGSTLATTACSSSAFKSIAFQEWLWENLCSSLWPSTQKSEIKQLISSLGGFRKFYGYCFPLLSVCCKHPVIDCNEDYHENFNGEGVDLDAVPVSSSDLVSLLDIHFNNKTIYSKVISADDLGHFHCKSCSIFPLFPFLTDHLCNCDGNIPSISINDMEREKDVDSRKTFLLDMMRLSWIVINKRTKRAVNLSSWRPLQARKSYWGCDNDFTVRFGSILPGDRNTLSLELIASNIVVSCRVRGDQTMNLQINEISMQLEDVVGNQVNESEGHLAIERAMKWERRSKEQEHIIQACRQVLEIQSEYNNVKEEKVQPIQRRTTPLPLLIPFVALAISYYCRFM</sequence>
<evidence type="ECO:0008006" key="3">
    <source>
        <dbReference type="Google" id="ProtNLM"/>
    </source>
</evidence>
<gene>
    <name evidence="1" type="ORF">KI387_019293</name>
</gene>
<evidence type="ECO:0000313" key="1">
    <source>
        <dbReference type="EMBL" id="KAH9317524.1"/>
    </source>
</evidence>
<dbReference type="SUPFAM" id="SSF81383">
    <property type="entry name" value="F-box domain"/>
    <property type="match status" value="1"/>
</dbReference>